<proteinExistence type="predicted"/>
<accession>A0A561BEH7</accession>
<feature type="region of interest" description="Disordered" evidence="1">
    <location>
        <begin position="18"/>
        <end position="87"/>
    </location>
</feature>
<dbReference type="Proteomes" id="UP000319722">
    <property type="component" value="Unassembled WGS sequence"/>
</dbReference>
<evidence type="ECO:0000313" key="2">
    <source>
        <dbReference type="EMBL" id="TWD77273.1"/>
    </source>
</evidence>
<dbReference type="EMBL" id="VIVL01000010">
    <property type="protein sequence ID" value="TWD77273.1"/>
    <property type="molecule type" value="Genomic_DNA"/>
</dbReference>
<evidence type="ECO:0000256" key="1">
    <source>
        <dbReference type="SAM" id="MobiDB-lite"/>
    </source>
</evidence>
<protein>
    <submittedName>
        <fullName evidence="2">Uncharacterized protein</fullName>
    </submittedName>
</protein>
<dbReference type="AlphaFoldDB" id="A0A561BEH7"/>
<gene>
    <name evidence="2" type="ORF">FB547_110235</name>
</gene>
<sequence>MRASVDGTLIQAWAGHKSFVREDGDDADDSGGDFKGHQRSNETHESKTDPDSKLYRKGKTGSELRYMEPRSQTTVMDWSSSPWSRGADGFAEREAANVMIGTHAKRSRM</sequence>
<name>A0A561BEH7_9BURK</name>
<comment type="caution">
    <text evidence="2">The sequence shown here is derived from an EMBL/GenBank/DDBJ whole genome shotgun (WGS) entry which is preliminary data.</text>
</comment>
<organism evidence="2 3">
    <name type="scientific">Variovorax beijingensis</name>
    <dbReference type="NCBI Taxonomy" id="2496117"/>
    <lineage>
        <taxon>Bacteria</taxon>
        <taxon>Pseudomonadati</taxon>
        <taxon>Pseudomonadota</taxon>
        <taxon>Betaproteobacteria</taxon>
        <taxon>Burkholderiales</taxon>
        <taxon>Comamonadaceae</taxon>
        <taxon>Variovorax</taxon>
    </lineage>
</organism>
<reference evidence="2 3" key="1">
    <citation type="submission" date="2019-06" db="EMBL/GenBank/DDBJ databases">
        <title>Sorghum-associated microbial communities from plants grown in Nebraska, USA.</title>
        <authorList>
            <person name="Schachtman D."/>
        </authorList>
    </citation>
    <scope>NUCLEOTIDE SEQUENCE [LARGE SCALE GENOMIC DNA]</scope>
    <source>
        <strain evidence="2 3">T529</strain>
    </source>
</reference>
<evidence type="ECO:0000313" key="3">
    <source>
        <dbReference type="Proteomes" id="UP000319722"/>
    </source>
</evidence>
<feature type="compositionally biased region" description="Basic and acidic residues" evidence="1">
    <location>
        <begin position="32"/>
        <end position="68"/>
    </location>
</feature>
<feature type="compositionally biased region" description="Polar residues" evidence="1">
    <location>
        <begin position="70"/>
        <end position="83"/>
    </location>
</feature>